<dbReference type="RefSeq" id="WP_344040767.1">
    <property type="nucleotide sequence ID" value="NZ_BAAAKE010000024.1"/>
</dbReference>
<dbReference type="EMBL" id="JBHSJB010000018">
    <property type="protein sequence ID" value="MFC5056184.1"/>
    <property type="molecule type" value="Genomic_DNA"/>
</dbReference>
<protein>
    <recommendedName>
        <fullName evidence="5">Small secreted hydrophilic protein</fullName>
    </recommendedName>
</protein>
<feature type="signal peptide" evidence="2">
    <location>
        <begin position="1"/>
        <end position="26"/>
    </location>
</feature>
<feature type="compositionally biased region" description="Pro residues" evidence="1">
    <location>
        <begin position="89"/>
        <end position="104"/>
    </location>
</feature>
<dbReference type="Proteomes" id="UP001595833">
    <property type="component" value="Unassembled WGS sequence"/>
</dbReference>
<evidence type="ECO:0000256" key="1">
    <source>
        <dbReference type="SAM" id="MobiDB-lite"/>
    </source>
</evidence>
<accession>A0ABV9Y379</accession>
<feature type="chain" id="PRO_5046478111" description="Small secreted hydrophilic protein" evidence="2">
    <location>
        <begin position="27"/>
        <end position="122"/>
    </location>
</feature>
<feature type="compositionally biased region" description="Low complexity" evidence="1">
    <location>
        <begin position="65"/>
        <end position="76"/>
    </location>
</feature>
<feature type="region of interest" description="Disordered" evidence="1">
    <location>
        <begin position="28"/>
        <end position="122"/>
    </location>
</feature>
<keyword evidence="2" id="KW-0732">Signal</keyword>
<feature type="compositionally biased region" description="Acidic residues" evidence="1">
    <location>
        <begin position="105"/>
        <end position="122"/>
    </location>
</feature>
<evidence type="ECO:0000313" key="4">
    <source>
        <dbReference type="Proteomes" id="UP001595833"/>
    </source>
</evidence>
<organism evidence="3 4">
    <name type="scientific">Saccharothrix xinjiangensis</name>
    <dbReference type="NCBI Taxonomy" id="204798"/>
    <lineage>
        <taxon>Bacteria</taxon>
        <taxon>Bacillati</taxon>
        <taxon>Actinomycetota</taxon>
        <taxon>Actinomycetes</taxon>
        <taxon>Pseudonocardiales</taxon>
        <taxon>Pseudonocardiaceae</taxon>
        <taxon>Saccharothrix</taxon>
    </lineage>
</organism>
<evidence type="ECO:0008006" key="5">
    <source>
        <dbReference type="Google" id="ProtNLM"/>
    </source>
</evidence>
<keyword evidence="4" id="KW-1185">Reference proteome</keyword>
<reference evidence="4" key="1">
    <citation type="journal article" date="2019" name="Int. J. Syst. Evol. Microbiol.">
        <title>The Global Catalogue of Microorganisms (GCM) 10K type strain sequencing project: providing services to taxonomists for standard genome sequencing and annotation.</title>
        <authorList>
            <consortium name="The Broad Institute Genomics Platform"/>
            <consortium name="The Broad Institute Genome Sequencing Center for Infectious Disease"/>
            <person name="Wu L."/>
            <person name="Ma J."/>
        </authorList>
    </citation>
    <scope>NUCLEOTIDE SEQUENCE [LARGE SCALE GENOMIC DNA]</scope>
    <source>
        <strain evidence="4">KCTC 12848</strain>
    </source>
</reference>
<evidence type="ECO:0000313" key="3">
    <source>
        <dbReference type="EMBL" id="MFC5056184.1"/>
    </source>
</evidence>
<sequence>MPTAPRIALVTAAIALPLGAALVTWALPGEPAPTAPVEVRLRDNAGPDPSSTGTGAPGAGELGMSAPGTGAPGTTEPAPPVEPTATAPVAPPPVVVAPPPPVPPGDDDDDDDGGGGSDDGDD</sequence>
<comment type="caution">
    <text evidence="3">The sequence shown here is derived from an EMBL/GenBank/DDBJ whole genome shotgun (WGS) entry which is preliminary data.</text>
</comment>
<gene>
    <name evidence="3" type="ORF">ACFPFM_20805</name>
</gene>
<name>A0ABV9Y379_9PSEU</name>
<proteinExistence type="predicted"/>
<evidence type="ECO:0000256" key="2">
    <source>
        <dbReference type="SAM" id="SignalP"/>
    </source>
</evidence>